<feature type="domain" description="Retrotransposon gag" evidence="2">
    <location>
        <begin position="133"/>
        <end position="226"/>
    </location>
</feature>
<dbReference type="SUPFAM" id="SSF56672">
    <property type="entry name" value="DNA/RNA polymerases"/>
    <property type="match status" value="1"/>
</dbReference>
<dbReference type="PANTHER" id="PTHR15503:SF45">
    <property type="entry name" value="RNA-DIRECTED DNA POLYMERASE HOMOLOG"/>
    <property type="match status" value="1"/>
</dbReference>
<accession>A0ABM2ZHL4</accession>
<sequence length="477" mass="54109">MSDERINNTDKEMYTGDEESYDLDKTKSATPSVNLVRSQPPNVERKFFRERDNSYLLRAIADALQRVVGTVPATTSTPSTRRALIKKLRKYGATEFLGPKGVDPSATENWMESTKRVLQQLEYTPRECLVCTVSLLQGETYLWWESVIRHLPSDQVTWDLFQKEFQNKYIGEMYIEDKKQEFLMLKQGEMTVIDYEREFSRLGRYASEFIPTEADSCKRFLRGLRDEIKVQSVSLRITEFVDLAEIAKMVEQVLGLDKKPETTKSAKKRVGKTSSSPLPKRFREFRDHFIKDCPKGENTIPATSQRSVSTTRGRGTSRGGSVFGGGSARKSSDLATQQSETRAPARAYVVQTRKEGDAHDVVIEDGDKIEVNGICTNGSTRIISEMKANKLLQQGCTTYLAYVINSDLVGSQCSQIKTVCEFPDVFHKELPGLPPDREVEFAIEVYLVTSPISIPPYRMSPTELKELKVQLQDLLDR</sequence>
<evidence type="ECO:0000259" key="2">
    <source>
        <dbReference type="Pfam" id="PF03732"/>
    </source>
</evidence>
<dbReference type="InterPro" id="IPR005162">
    <property type="entry name" value="Retrotrans_gag_dom"/>
</dbReference>
<dbReference type="InterPro" id="IPR032567">
    <property type="entry name" value="RTL1-rel"/>
</dbReference>
<name>A0ABM2ZHL4_GOSHI</name>
<evidence type="ECO:0000256" key="1">
    <source>
        <dbReference type="SAM" id="MobiDB-lite"/>
    </source>
</evidence>
<reference evidence="3" key="1">
    <citation type="journal article" date="2020" name="Nat. Genet.">
        <title>Genomic diversifications of five Gossypium allopolyploid species and their impact on cotton improvement.</title>
        <authorList>
            <person name="Chen Z.J."/>
            <person name="Sreedasyam A."/>
            <person name="Ando A."/>
            <person name="Song Q."/>
            <person name="De Santiago L.M."/>
            <person name="Hulse-Kemp A.M."/>
            <person name="Ding M."/>
            <person name="Ye W."/>
            <person name="Kirkbride R.C."/>
            <person name="Jenkins J."/>
            <person name="Plott C."/>
            <person name="Lovell J."/>
            <person name="Lin Y.M."/>
            <person name="Vaughn R."/>
            <person name="Liu B."/>
            <person name="Simpson S."/>
            <person name="Scheffler B.E."/>
            <person name="Wen L."/>
            <person name="Saski C.A."/>
            <person name="Grover C.E."/>
            <person name="Hu G."/>
            <person name="Conover J.L."/>
            <person name="Carlson J.W."/>
            <person name="Shu S."/>
            <person name="Boston L.B."/>
            <person name="Williams M."/>
            <person name="Peterson D.G."/>
            <person name="McGee K."/>
            <person name="Jones D.C."/>
            <person name="Wendel J.F."/>
            <person name="Stelly D.M."/>
            <person name="Grimwood J."/>
            <person name="Schmutz J."/>
        </authorList>
    </citation>
    <scope>NUCLEOTIDE SEQUENCE [LARGE SCALE GENOMIC DNA]</scope>
    <source>
        <strain evidence="3">cv. TM-1</strain>
    </source>
</reference>
<gene>
    <name evidence="4" type="primary">LOC121213358</name>
</gene>
<proteinExistence type="predicted"/>
<protein>
    <recommendedName>
        <fullName evidence="2">Retrotransposon gag domain-containing protein</fullName>
    </recommendedName>
</protein>
<dbReference type="PANTHER" id="PTHR15503">
    <property type="entry name" value="LDOC1 RELATED"/>
    <property type="match status" value="1"/>
</dbReference>
<keyword evidence="3" id="KW-1185">Reference proteome</keyword>
<feature type="region of interest" description="Disordered" evidence="1">
    <location>
        <begin position="1"/>
        <end position="32"/>
    </location>
</feature>
<feature type="compositionally biased region" description="Low complexity" evidence="1">
    <location>
        <begin position="303"/>
        <end position="314"/>
    </location>
</feature>
<evidence type="ECO:0000313" key="3">
    <source>
        <dbReference type="Proteomes" id="UP000818029"/>
    </source>
</evidence>
<feature type="region of interest" description="Disordered" evidence="1">
    <location>
        <begin position="293"/>
        <end position="344"/>
    </location>
</feature>
<evidence type="ECO:0000313" key="4">
    <source>
        <dbReference type="RefSeq" id="XP_040942172.1"/>
    </source>
</evidence>
<dbReference type="InterPro" id="IPR043502">
    <property type="entry name" value="DNA/RNA_pol_sf"/>
</dbReference>
<organism evidence="3 4">
    <name type="scientific">Gossypium hirsutum</name>
    <name type="common">Upland cotton</name>
    <name type="synonym">Gossypium mexicanum</name>
    <dbReference type="NCBI Taxonomy" id="3635"/>
    <lineage>
        <taxon>Eukaryota</taxon>
        <taxon>Viridiplantae</taxon>
        <taxon>Streptophyta</taxon>
        <taxon>Embryophyta</taxon>
        <taxon>Tracheophyta</taxon>
        <taxon>Spermatophyta</taxon>
        <taxon>Magnoliopsida</taxon>
        <taxon>eudicotyledons</taxon>
        <taxon>Gunneridae</taxon>
        <taxon>Pentapetalae</taxon>
        <taxon>rosids</taxon>
        <taxon>malvids</taxon>
        <taxon>Malvales</taxon>
        <taxon>Malvaceae</taxon>
        <taxon>Malvoideae</taxon>
        <taxon>Gossypium</taxon>
    </lineage>
</organism>
<feature type="compositionally biased region" description="Gly residues" evidence="1">
    <location>
        <begin position="316"/>
        <end position="327"/>
    </location>
</feature>
<dbReference type="Pfam" id="PF03732">
    <property type="entry name" value="Retrotrans_gag"/>
    <property type="match status" value="1"/>
</dbReference>
<dbReference type="Proteomes" id="UP000818029">
    <property type="component" value="Chromosome A01"/>
</dbReference>
<dbReference type="RefSeq" id="XP_040942172.1">
    <property type="nucleotide sequence ID" value="XM_041086238.1"/>
</dbReference>
<reference evidence="4" key="2">
    <citation type="submission" date="2025-08" db="UniProtKB">
        <authorList>
            <consortium name="RefSeq"/>
        </authorList>
    </citation>
    <scope>IDENTIFICATION</scope>
</reference>
<dbReference type="GeneID" id="121213358"/>
<feature type="compositionally biased region" description="Basic and acidic residues" evidence="1">
    <location>
        <begin position="1"/>
        <end position="14"/>
    </location>
</feature>